<keyword evidence="1" id="KW-0812">Transmembrane</keyword>
<dbReference type="Proteomes" id="UP000324222">
    <property type="component" value="Unassembled WGS sequence"/>
</dbReference>
<accession>A0A5B7JPM5</accession>
<reference evidence="2 3" key="1">
    <citation type="submission" date="2019-05" db="EMBL/GenBank/DDBJ databases">
        <title>Another draft genome of Portunus trituberculatus and its Hox gene families provides insights of decapod evolution.</title>
        <authorList>
            <person name="Jeong J.-H."/>
            <person name="Song I."/>
            <person name="Kim S."/>
            <person name="Choi T."/>
            <person name="Kim D."/>
            <person name="Ryu S."/>
            <person name="Kim W."/>
        </authorList>
    </citation>
    <scope>NUCLEOTIDE SEQUENCE [LARGE SCALE GENOMIC DNA]</scope>
    <source>
        <tissue evidence="2">Muscle</tissue>
    </source>
</reference>
<feature type="transmembrane region" description="Helical" evidence="1">
    <location>
        <begin position="84"/>
        <end position="103"/>
    </location>
</feature>
<dbReference type="EMBL" id="VSRR010107359">
    <property type="protein sequence ID" value="MPC96789.1"/>
    <property type="molecule type" value="Genomic_DNA"/>
</dbReference>
<protein>
    <submittedName>
        <fullName evidence="2">Uncharacterized protein</fullName>
    </submittedName>
</protein>
<sequence length="106" mass="11654">MQHRQVKNVVLDTLLHFFKEEGRDVLQPFLGAACTPVLDAWPRPSWCTVTQNRGQPSCLEEGGLTVSAVSGMCADNSSSLLKTVLIFGTTAFLKIDIIIFFCIPVI</sequence>
<keyword evidence="3" id="KW-1185">Reference proteome</keyword>
<evidence type="ECO:0000313" key="3">
    <source>
        <dbReference type="Proteomes" id="UP000324222"/>
    </source>
</evidence>
<organism evidence="2 3">
    <name type="scientific">Portunus trituberculatus</name>
    <name type="common">Swimming crab</name>
    <name type="synonym">Neptunus trituberculatus</name>
    <dbReference type="NCBI Taxonomy" id="210409"/>
    <lineage>
        <taxon>Eukaryota</taxon>
        <taxon>Metazoa</taxon>
        <taxon>Ecdysozoa</taxon>
        <taxon>Arthropoda</taxon>
        <taxon>Crustacea</taxon>
        <taxon>Multicrustacea</taxon>
        <taxon>Malacostraca</taxon>
        <taxon>Eumalacostraca</taxon>
        <taxon>Eucarida</taxon>
        <taxon>Decapoda</taxon>
        <taxon>Pleocyemata</taxon>
        <taxon>Brachyura</taxon>
        <taxon>Eubrachyura</taxon>
        <taxon>Portunoidea</taxon>
        <taxon>Portunidae</taxon>
        <taxon>Portuninae</taxon>
        <taxon>Portunus</taxon>
    </lineage>
</organism>
<gene>
    <name evidence="2" type="ORF">E2C01_092067</name>
</gene>
<evidence type="ECO:0000256" key="1">
    <source>
        <dbReference type="SAM" id="Phobius"/>
    </source>
</evidence>
<evidence type="ECO:0000313" key="2">
    <source>
        <dbReference type="EMBL" id="MPC96789.1"/>
    </source>
</evidence>
<keyword evidence="1" id="KW-1133">Transmembrane helix</keyword>
<keyword evidence="1" id="KW-0472">Membrane</keyword>
<name>A0A5B7JPM5_PORTR</name>
<proteinExistence type="predicted"/>
<dbReference type="AlphaFoldDB" id="A0A5B7JPM5"/>
<comment type="caution">
    <text evidence="2">The sequence shown here is derived from an EMBL/GenBank/DDBJ whole genome shotgun (WGS) entry which is preliminary data.</text>
</comment>